<dbReference type="SMART" id="SM00507">
    <property type="entry name" value="HNHc"/>
    <property type="match status" value="1"/>
</dbReference>
<dbReference type="CDD" id="cd00085">
    <property type="entry name" value="HNHc"/>
    <property type="match status" value="1"/>
</dbReference>
<dbReference type="GO" id="GO:0003676">
    <property type="term" value="F:nucleic acid binding"/>
    <property type="evidence" value="ECO:0007669"/>
    <property type="project" value="InterPro"/>
</dbReference>
<keyword evidence="1" id="KW-0812">Transmembrane</keyword>
<evidence type="ECO:0000259" key="2">
    <source>
        <dbReference type="SMART" id="SM00507"/>
    </source>
</evidence>
<keyword evidence="1" id="KW-1133">Transmembrane helix</keyword>
<keyword evidence="1" id="KW-0472">Membrane</keyword>
<accession>A0A6C0F677</accession>
<name>A0A6C0F677_9ZZZZ</name>
<protein>
    <recommendedName>
        <fullName evidence="2">HNH nuclease domain-containing protein</fullName>
    </recommendedName>
</protein>
<feature type="transmembrane region" description="Helical" evidence="1">
    <location>
        <begin position="6"/>
        <end position="23"/>
    </location>
</feature>
<dbReference type="InterPro" id="IPR002711">
    <property type="entry name" value="HNH"/>
</dbReference>
<dbReference type="Pfam" id="PF01844">
    <property type="entry name" value="HNH"/>
    <property type="match status" value="1"/>
</dbReference>
<feature type="domain" description="HNH nuclease" evidence="2">
    <location>
        <begin position="120"/>
        <end position="172"/>
    </location>
</feature>
<organism evidence="3">
    <name type="scientific">viral metagenome</name>
    <dbReference type="NCBI Taxonomy" id="1070528"/>
    <lineage>
        <taxon>unclassified sequences</taxon>
        <taxon>metagenomes</taxon>
        <taxon>organismal metagenomes</taxon>
    </lineage>
</organism>
<evidence type="ECO:0000256" key="1">
    <source>
        <dbReference type="SAM" id="Phobius"/>
    </source>
</evidence>
<dbReference type="EMBL" id="MN739031">
    <property type="protein sequence ID" value="QHT36123.1"/>
    <property type="molecule type" value="Genomic_DNA"/>
</dbReference>
<dbReference type="Gene3D" id="1.10.30.50">
    <property type="match status" value="1"/>
</dbReference>
<reference evidence="3" key="1">
    <citation type="journal article" date="2020" name="Nature">
        <title>Giant virus diversity and host interactions through global metagenomics.</title>
        <authorList>
            <person name="Schulz F."/>
            <person name="Roux S."/>
            <person name="Paez-Espino D."/>
            <person name="Jungbluth S."/>
            <person name="Walsh D.A."/>
            <person name="Denef V.J."/>
            <person name="McMahon K.D."/>
            <person name="Konstantinidis K.T."/>
            <person name="Eloe-Fadrosh E.A."/>
            <person name="Kyrpides N.C."/>
            <person name="Woyke T."/>
        </authorList>
    </citation>
    <scope>NUCLEOTIDE SEQUENCE</scope>
    <source>
        <strain evidence="3">GVMAG-M-3300009182-46</strain>
    </source>
</reference>
<sequence length="180" mass="20293">MSWKKYIQIAFIGFIGFAIYLLLKKNPVQGKNILFYANNMIKYMPINKSSLDMLSPILDFSSNSSFSRGFHQGSFMEGLNGETNPGFHFNTTLPQERRVMNSGGRAGHGGKATKRSVSETKKKFVASNQGWKCNHCKNQLNAWFEVDHVRRLEHGGDNSVGNLVALCRECHGEKTARENM</sequence>
<dbReference type="GO" id="GO:0004519">
    <property type="term" value="F:endonuclease activity"/>
    <property type="evidence" value="ECO:0007669"/>
    <property type="project" value="InterPro"/>
</dbReference>
<dbReference type="InterPro" id="IPR003615">
    <property type="entry name" value="HNH_nuc"/>
</dbReference>
<proteinExistence type="predicted"/>
<evidence type="ECO:0000313" key="3">
    <source>
        <dbReference type="EMBL" id="QHT36123.1"/>
    </source>
</evidence>
<dbReference type="AlphaFoldDB" id="A0A6C0F677"/>
<dbReference type="GO" id="GO:0008270">
    <property type="term" value="F:zinc ion binding"/>
    <property type="evidence" value="ECO:0007669"/>
    <property type="project" value="InterPro"/>
</dbReference>